<keyword evidence="1" id="KW-0489">Methyltransferase</keyword>
<reference evidence="1 2" key="1">
    <citation type="submission" date="2015-06" db="EMBL/GenBank/DDBJ databases">
        <title>Survival trade-offs in plant roots during colonization by closely related pathogenic and mutualistic fungi.</title>
        <authorList>
            <person name="Hacquard S."/>
            <person name="Kracher B."/>
            <person name="Hiruma K."/>
            <person name="Weinman A."/>
            <person name="Muench P."/>
            <person name="Garrido Oter R."/>
            <person name="Ver Loren van Themaat E."/>
            <person name="Dallerey J.-F."/>
            <person name="Damm U."/>
            <person name="Henrissat B."/>
            <person name="Lespinet O."/>
            <person name="Thon M."/>
            <person name="Kemen E."/>
            <person name="McHardy A.C."/>
            <person name="Schulze-Lefert P."/>
            <person name="O'Connell R.J."/>
        </authorList>
    </citation>
    <scope>NUCLEOTIDE SEQUENCE [LARGE SCALE GENOMIC DNA]</scope>
    <source>
        <strain evidence="1 2">MAFF 238704</strain>
    </source>
</reference>
<gene>
    <name evidence="1" type="ORF">CI238_13299</name>
</gene>
<dbReference type="InterPro" id="IPR029063">
    <property type="entry name" value="SAM-dependent_MTases_sf"/>
</dbReference>
<proteinExistence type="predicted"/>
<keyword evidence="1" id="KW-0808">Transferase</keyword>
<evidence type="ECO:0000313" key="2">
    <source>
        <dbReference type="Proteomes" id="UP000076584"/>
    </source>
</evidence>
<dbReference type="SUPFAM" id="SSF53335">
    <property type="entry name" value="S-adenosyl-L-methionine-dependent methyltransferases"/>
    <property type="match status" value="1"/>
</dbReference>
<dbReference type="Proteomes" id="UP000076584">
    <property type="component" value="Unassembled WGS sequence"/>
</dbReference>
<evidence type="ECO:0000313" key="1">
    <source>
        <dbReference type="EMBL" id="KZL80240.1"/>
    </source>
</evidence>
<organism evidence="1 2">
    <name type="scientific">Colletotrichum incanum</name>
    <name type="common">Soybean anthracnose fungus</name>
    <dbReference type="NCBI Taxonomy" id="1573173"/>
    <lineage>
        <taxon>Eukaryota</taxon>
        <taxon>Fungi</taxon>
        <taxon>Dikarya</taxon>
        <taxon>Ascomycota</taxon>
        <taxon>Pezizomycotina</taxon>
        <taxon>Sordariomycetes</taxon>
        <taxon>Hypocreomycetidae</taxon>
        <taxon>Glomerellales</taxon>
        <taxon>Glomerellaceae</taxon>
        <taxon>Colletotrichum</taxon>
        <taxon>Colletotrichum spaethianum species complex</taxon>
    </lineage>
</organism>
<dbReference type="AlphaFoldDB" id="A0A167AKE0"/>
<name>A0A167AKE0_COLIC</name>
<dbReference type="Gene3D" id="3.40.50.150">
    <property type="entry name" value="Vaccinia Virus protein VP39"/>
    <property type="match status" value="1"/>
</dbReference>
<dbReference type="GO" id="GO:0032259">
    <property type="term" value="P:methylation"/>
    <property type="evidence" value="ECO:0007669"/>
    <property type="project" value="UniProtKB-KW"/>
</dbReference>
<dbReference type="EMBL" id="LFIW01001956">
    <property type="protein sequence ID" value="KZL80240.1"/>
    <property type="molecule type" value="Genomic_DNA"/>
</dbReference>
<keyword evidence="2" id="KW-1185">Reference proteome</keyword>
<sequence>LRQCLTLDCLFVFSPKATMVQQSVASRGQSISAMIDEEKLKDALHFLHSVFTLLARNKHYKLMLASNSSVLDFEMRTAIWACEVAKMIQAFGGNVIGFGSSNLLPPSDLFDLIHTRVLPYDKRDWSAFYKNAYEYLKPGGWLEQEALNLTVLYSDAVKPPNSYLETLARERHKTAENDERYLEFEITEALLKNAGFTNIEKDTIKLPTHLWEESDHERRHLGCAFNIVLQFLLKTGEYALPGLGLRPLDLNEILTKIHKSGSRASCTLVVWTAEKPWRDV</sequence>
<dbReference type="STRING" id="1573173.A0A167AKE0"/>
<dbReference type="GO" id="GO:0008168">
    <property type="term" value="F:methyltransferase activity"/>
    <property type="evidence" value="ECO:0007669"/>
    <property type="project" value="UniProtKB-KW"/>
</dbReference>
<protein>
    <submittedName>
        <fullName evidence="1">Methyltransferase domain-containing protein</fullName>
    </submittedName>
</protein>
<accession>A0A167AKE0</accession>
<feature type="non-terminal residue" evidence="1">
    <location>
        <position position="1"/>
    </location>
</feature>
<dbReference type="Pfam" id="PF13489">
    <property type="entry name" value="Methyltransf_23"/>
    <property type="match status" value="1"/>
</dbReference>
<comment type="caution">
    <text evidence="1">The sequence shown here is derived from an EMBL/GenBank/DDBJ whole genome shotgun (WGS) entry which is preliminary data.</text>
</comment>